<sequence length="275" mass="31810">MCLSSREYKVMLHAKEFAGDEAARDRAVALFWERLRAELQGADIDTQDRLDVQKDSKQRDVFFLDTEKRDLYHRSDLVFRMRRKLDSSKDWKATLKFRHGDRLLAEAQDFELRKKSDEEPKFEEDVKAMPPADTPRFWALFSRSVEAEFNPKHMPVTVGECLGPYTDIRKAPLPALDTPVQTVADLHVVEHVYEEGWIRLSNEIDAECALILWREEEKLRTPIAAEFSFRFPLQEGQADIKVVRKAWTVMKTLLKSPLVDPKGPTKTALAYGDAD</sequence>
<dbReference type="eggNOG" id="ENOG502Z91W">
    <property type="taxonomic scope" value="Bacteria"/>
</dbReference>
<reference evidence="2" key="1">
    <citation type="journal article" date="2014" name="BMC Genomics">
        <title>Genome sequencing of two Neorhizobium galegae strains reveals a noeT gene responsible for the unusual acetylation of the nodulation factors.</title>
        <authorList>
            <person name="Osterman J."/>
            <person name="Marsh J."/>
            <person name="Laine P.K."/>
            <person name="Zeng Z."/>
            <person name="Alatalo E."/>
            <person name="Sullivan J.T."/>
            <person name="Young J.P."/>
            <person name="Thomas-Oates J."/>
            <person name="Paulin L."/>
            <person name="Lindstrom K."/>
        </authorList>
    </citation>
    <scope>NUCLEOTIDE SEQUENCE [LARGE SCALE GENOMIC DNA]</scope>
    <source>
        <strain evidence="2">HAMBI 1141</strain>
    </source>
</reference>
<dbReference type="RefSeq" id="WP_162182331.1">
    <property type="nucleotide sequence ID" value="NZ_HG938355.1"/>
</dbReference>
<dbReference type="Proteomes" id="UP000028186">
    <property type="component" value="Chromosome I"/>
</dbReference>
<accession>A0A068T5Y8</accession>
<dbReference type="PATRIC" id="fig|1028801.3.peg.1176"/>
<dbReference type="HOGENOM" id="CLU_1011317_0_0_5"/>
<dbReference type="KEGG" id="ngl:RG1141_CH11460"/>
<dbReference type="EMBL" id="HG938355">
    <property type="protein sequence ID" value="CDN53504.1"/>
    <property type="molecule type" value="Genomic_DNA"/>
</dbReference>
<evidence type="ECO:0000313" key="2">
    <source>
        <dbReference type="Proteomes" id="UP000028186"/>
    </source>
</evidence>
<name>A0A068T5Y8_NEOGA</name>
<dbReference type="AlphaFoldDB" id="A0A068T5Y8"/>
<proteinExistence type="predicted"/>
<evidence type="ECO:0000313" key="1">
    <source>
        <dbReference type="EMBL" id="CDN53504.1"/>
    </source>
</evidence>
<gene>
    <name evidence="1" type="ORF">RG1141_CH11460</name>
</gene>
<protein>
    <submittedName>
        <fullName evidence="1">Uncharacterized protein</fullName>
    </submittedName>
</protein>
<organism evidence="1 2">
    <name type="scientific">Neorhizobium galegae bv. officinalis bv. officinalis str. HAMBI 1141</name>
    <dbReference type="NCBI Taxonomy" id="1028801"/>
    <lineage>
        <taxon>Bacteria</taxon>
        <taxon>Pseudomonadati</taxon>
        <taxon>Pseudomonadota</taxon>
        <taxon>Alphaproteobacteria</taxon>
        <taxon>Hyphomicrobiales</taxon>
        <taxon>Rhizobiaceae</taxon>
        <taxon>Rhizobium/Agrobacterium group</taxon>
        <taxon>Neorhizobium</taxon>
    </lineage>
</organism>